<organism evidence="1 2">
    <name type="scientific">Rhodnius prolixus</name>
    <name type="common">Triatomid bug</name>
    <dbReference type="NCBI Taxonomy" id="13249"/>
    <lineage>
        <taxon>Eukaryota</taxon>
        <taxon>Metazoa</taxon>
        <taxon>Ecdysozoa</taxon>
        <taxon>Arthropoda</taxon>
        <taxon>Hexapoda</taxon>
        <taxon>Insecta</taxon>
        <taxon>Pterygota</taxon>
        <taxon>Neoptera</taxon>
        <taxon>Paraneoptera</taxon>
        <taxon>Hemiptera</taxon>
        <taxon>Heteroptera</taxon>
        <taxon>Panheteroptera</taxon>
        <taxon>Cimicomorpha</taxon>
        <taxon>Reduviidae</taxon>
        <taxon>Triatominae</taxon>
        <taxon>Rhodnius</taxon>
    </lineage>
</organism>
<dbReference type="EMBL" id="ACPB03007378">
    <property type="status" value="NOT_ANNOTATED_CDS"/>
    <property type="molecule type" value="Genomic_DNA"/>
</dbReference>
<dbReference type="Proteomes" id="UP000015103">
    <property type="component" value="Unassembled WGS sequence"/>
</dbReference>
<name>T1IF31_RHOPR</name>
<reference evidence="1" key="1">
    <citation type="submission" date="2015-05" db="UniProtKB">
        <authorList>
            <consortium name="EnsemblMetazoa"/>
        </authorList>
    </citation>
    <scope>IDENTIFICATION</scope>
</reference>
<dbReference type="AlphaFoldDB" id="T1IF31"/>
<evidence type="ECO:0000313" key="1">
    <source>
        <dbReference type="EnsemblMetazoa" id="RPRC014900-PA"/>
    </source>
</evidence>
<sequence length="85" mass="9858">MSKRRTPQVKLGNWRMRPIYAQSFLYADDVVLLASSKEYLQHSVAEWYEVLKWKGMSLNVRTQESIRVECEGAFMEQVAVGTQGM</sequence>
<keyword evidence="2" id="KW-1185">Reference proteome</keyword>
<proteinExistence type="predicted"/>
<dbReference type="InParanoid" id="T1IF31"/>
<dbReference type="VEuPathDB" id="VectorBase:RPRC014900"/>
<protein>
    <recommendedName>
        <fullName evidence="3">Reverse transcriptase domain-containing protein</fullName>
    </recommendedName>
</protein>
<accession>T1IF31</accession>
<dbReference type="EnsemblMetazoa" id="RPRC014900-RA">
    <property type="protein sequence ID" value="RPRC014900-PA"/>
    <property type="gene ID" value="RPRC014900"/>
</dbReference>
<dbReference type="HOGENOM" id="CLU_2515453_0_0_1"/>
<evidence type="ECO:0000313" key="2">
    <source>
        <dbReference type="Proteomes" id="UP000015103"/>
    </source>
</evidence>
<evidence type="ECO:0008006" key="3">
    <source>
        <dbReference type="Google" id="ProtNLM"/>
    </source>
</evidence>